<protein>
    <submittedName>
        <fullName evidence="4">Squalene synthase</fullName>
    </submittedName>
</protein>
<dbReference type="InterPro" id="IPR008949">
    <property type="entry name" value="Isoprenoid_synthase_dom_sf"/>
</dbReference>
<feature type="signal peptide" evidence="3">
    <location>
        <begin position="1"/>
        <end position="17"/>
    </location>
</feature>
<dbReference type="SFLD" id="SFLDS00005">
    <property type="entry name" value="Isoprenoid_Synthase_Type_I"/>
    <property type="match status" value="1"/>
</dbReference>
<dbReference type="PROSITE" id="PS01045">
    <property type="entry name" value="SQUALEN_PHYTOEN_SYN_2"/>
    <property type="match status" value="1"/>
</dbReference>
<proteinExistence type="predicted"/>
<dbReference type="Pfam" id="PF00494">
    <property type="entry name" value="SQS_PSY"/>
    <property type="match status" value="1"/>
</dbReference>
<feature type="chain" id="PRO_5042275475" evidence="3">
    <location>
        <begin position="18"/>
        <end position="541"/>
    </location>
</feature>
<evidence type="ECO:0000313" key="5">
    <source>
        <dbReference type="Proteomes" id="UP001215598"/>
    </source>
</evidence>
<dbReference type="GO" id="GO:0045338">
    <property type="term" value="P:farnesyl diphosphate metabolic process"/>
    <property type="evidence" value="ECO:0007669"/>
    <property type="project" value="InterPro"/>
</dbReference>
<keyword evidence="2" id="KW-1133">Transmembrane helix</keyword>
<name>A0AAD7NSY2_9AGAR</name>
<dbReference type="Gene3D" id="1.10.600.10">
    <property type="entry name" value="Farnesyl Diphosphate Synthase"/>
    <property type="match status" value="1"/>
</dbReference>
<dbReference type="InterPro" id="IPR033904">
    <property type="entry name" value="Trans_IPPS_HH"/>
</dbReference>
<keyword evidence="2" id="KW-0812">Transmembrane</keyword>
<keyword evidence="1" id="KW-0808">Transferase</keyword>
<gene>
    <name evidence="4" type="ORF">B0H16DRAFT_1304860</name>
</gene>
<evidence type="ECO:0000256" key="3">
    <source>
        <dbReference type="SAM" id="SignalP"/>
    </source>
</evidence>
<dbReference type="InterPro" id="IPR019845">
    <property type="entry name" value="Squalene/phytoene_synthase_CS"/>
</dbReference>
<reference evidence="4" key="1">
    <citation type="submission" date="2023-03" db="EMBL/GenBank/DDBJ databases">
        <title>Massive genome expansion in bonnet fungi (Mycena s.s.) driven by repeated elements and novel gene families across ecological guilds.</title>
        <authorList>
            <consortium name="Lawrence Berkeley National Laboratory"/>
            <person name="Harder C.B."/>
            <person name="Miyauchi S."/>
            <person name="Viragh M."/>
            <person name="Kuo A."/>
            <person name="Thoen E."/>
            <person name="Andreopoulos B."/>
            <person name="Lu D."/>
            <person name="Skrede I."/>
            <person name="Drula E."/>
            <person name="Henrissat B."/>
            <person name="Morin E."/>
            <person name="Kohler A."/>
            <person name="Barry K."/>
            <person name="LaButti K."/>
            <person name="Morin E."/>
            <person name="Salamov A."/>
            <person name="Lipzen A."/>
            <person name="Mereny Z."/>
            <person name="Hegedus B."/>
            <person name="Baldrian P."/>
            <person name="Stursova M."/>
            <person name="Weitz H."/>
            <person name="Taylor A."/>
            <person name="Grigoriev I.V."/>
            <person name="Nagy L.G."/>
            <person name="Martin F."/>
            <person name="Kauserud H."/>
        </authorList>
    </citation>
    <scope>NUCLEOTIDE SEQUENCE</scope>
    <source>
        <strain evidence="4">CBHHK182m</strain>
    </source>
</reference>
<dbReference type="InterPro" id="IPR044844">
    <property type="entry name" value="Trans_IPPS_euk-type"/>
</dbReference>
<dbReference type="CDD" id="cd00683">
    <property type="entry name" value="Trans_IPPS_HH"/>
    <property type="match status" value="1"/>
</dbReference>
<keyword evidence="5" id="KW-1185">Reference proteome</keyword>
<dbReference type="PROSITE" id="PS01044">
    <property type="entry name" value="SQUALEN_PHYTOEN_SYN_1"/>
    <property type="match status" value="1"/>
</dbReference>
<accession>A0AAD7NSY2</accession>
<keyword evidence="3" id="KW-0732">Signal</keyword>
<keyword evidence="2" id="KW-0472">Membrane</keyword>
<feature type="transmembrane region" description="Helical" evidence="2">
    <location>
        <begin position="514"/>
        <end position="537"/>
    </location>
</feature>
<dbReference type="GO" id="GO:0005789">
    <property type="term" value="C:endoplasmic reticulum membrane"/>
    <property type="evidence" value="ECO:0007669"/>
    <property type="project" value="TreeGrafter"/>
</dbReference>
<dbReference type="GO" id="GO:0051996">
    <property type="term" value="F:squalene synthase [NAD(P)H] activity"/>
    <property type="evidence" value="ECO:0007669"/>
    <property type="project" value="InterPro"/>
</dbReference>
<dbReference type="Proteomes" id="UP001215598">
    <property type="component" value="Unassembled WGS sequence"/>
</dbReference>
<dbReference type="EMBL" id="JARKIB010000013">
    <property type="protein sequence ID" value="KAJ7773287.1"/>
    <property type="molecule type" value="Genomic_DNA"/>
</dbReference>
<dbReference type="SUPFAM" id="SSF48576">
    <property type="entry name" value="Terpenoid synthases"/>
    <property type="match status" value="1"/>
</dbReference>
<organism evidence="4 5">
    <name type="scientific">Mycena metata</name>
    <dbReference type="NCBI Taxonomy" id="1033252"/>
    <lineage>
        <taxon>Eukaryota</taxon>
        <taxon>Fungi</taxon>
        <taxon>Dikarya</taxon>
        <taxon>Basidiomycota</taxon>
        <taxon>Agaricomycotina</taxon>
        <taxon>Agaricomycetes</taxon>
        <taxon>Agaricomycetidae</taxon>
        <taxon>Agaricales</taxon>
        <taxon>Marasmiineae</taxon>
        <taxon>Mycenaceae</taxon>
        <taxon>Mycena</taxon>
    </lineage>
</organism>
<dbReference type="GO" id="GO:0006696">
    <property type="term" value="P:ergosterol biosynthetic process"/>
    <property type="evidence" value="ECO:0007669"/>
    <property type="project" value="TreeGrafter"/>
</dbReference>
<dbReference type="SFLD" id="SFLDG01018">
    <property type="entry name" value="Squalene/Phytoene_Synthase_Lik"/>
    <property type="match status" value="1"/>
</dbReference>
<dbReference type="PANTHER" id="PTHR11626">
    <property type="entry name" value="FARNESYL-DIPHOSPHATE FARNESYLTRANSFERASE"/>
    <property type="match status" value="1"/>
</dbReference>
<comment type="caution">
    <text evidence="4">The sequence shown here is derived from an EMBL/GenBank/DDBJ whole genome shotgun (WGS) entry which is preliminary data.</text>
</comment>
<evidence type="ECO:0000256" key="2">
    <source>
        <dbReference type="SAM" id="Phobius"/>
    </source>
</evidence>
<dbReference type="PANTHER" id="PTHR11626:SF2">
    <property type="entry name" value="SQUALENE SYNTHASE"/>
    <property type="match status" value="1"/>
</dbReference>
<dbReference type="AlphaFoldDB" id="A0AAD7NSY2"/>
<evidence type="ECO:0000256" key="1">
    <source>
        <dbReference type="ARBA" id="ARBA00022679"/>
    </source>
</evidence>
<evidence type="ECO:0000313" key="4">
    <source>
        <dbReference type="EMBL" id="KAJ7773287.1"/>
    </source>
</evidence>
<sequence>MAISTYLLLLLTHPMEFRTLVQYSIYHDKRDITAPSEHPTTGWDRPSMRRCWELLDLTSRSFSSVIKGLEGDLARVVCLFYLVLRALDTVEDDMTLPSHVKQPILRAFHQHTLTTGWNFTDSGPNEKDREVLVDYAVVVEEIRRLPAADRDAIVSIAQKMGVGMADFAERAESYAANQEKTEKRGAWAGEAKDDGKYLLTIASYELYCHYVAGLVGEGLSLLFAASGKESPLIAHQLELSNHMGLLLQKTNITRDVREDVEDGRFFWPREIWGNPKYGKFERMEQLCEATPKLAERPSAAFKEKAALAAANGVGQEQALYVLNAQILDALRHATPSLDYLRLLRNQSTFNFCAIPATMAMATLEICFNNPKVLGGNVKIRKADAAGLIMRSTNPREVSLIFREYARRIHARVTPRDPSFTGISVACGKIEQWCEHHYPSFIQLSTAPPSAYGSPATRQAINHLDARGRTHLFYEQLETDRAQLARVEKYKADVASGKRKPVPDAGQGDVGMWELAGYVGGGIAVLIAIIFGVVWLILQIAD</sequence>
<dbReference type="InterPro" id="IPR002060">
    <property type="entry name" value="Squ/phyt_synthse"/>
</dbReference>